<dbReference type="RefSeq" id="WP_168087232.1">
    <property type="nucleotide sequence ID" value="NZ_BHZH01000002.1"/>
</dbReference>
<protein>
    <submittedName>
        <fullName evidence="2">Type I-E CRISPR-associated protein Cse2/CasB</fullName>
    </submittedName>
</protein>
<dbReference type="Gene3D" id="1.10.520.40">
    <property type="entry name" value="CRISPR-associated protein Cse2"/>
    <property type="match status" value="1"/>
</dbReference>
<comment type="caution">
    <text evidence="2">The sequence shown here is derived from an EMBL/GenBank/DDBJ whole genome shotgun (WGS) entry which is preliminary data.</text>
</comment>
<dbReference type="EMBL" id="JAAVJC010000024">
    <property type="protein sequence ID" value="NJQ14408.1"/>
    <property type="molecule type" value="Genomic_DNA"/>
</dbReference>
<reference evidence="2 3" key="1">
    <citation type="submission" date="2020-03" db="EMBL/GenBank/DDBJ databases">
        <title>Draft genome of Streptomyces sp. ventii, isolated from the Axial Seamount in the Pacific Ocean, and resequencing of the two type strains Streptomyces lonarensis strain NCL 716 and Streptomyces bohaiensis strain 11A07.</title>
        <authorList>
            <person name="Loughran R.M."/>
            <person name="Pfannmuller K.M."/>
            <person name="Wasson B.J."/>
            <person name="Deadmond M.C."/>
            <person name="Paddock B.E."/>
            <person name="Koyack M.J."/>
            <person name="Gallegos D.A."/>
            <person name="Mitchell E.A."/>
            <person name="Ushijima B."/>
            <person name="Saw J.H."/>
            <person name="Mcphail K.L."/>
            <person name="Videau P."/>
        </authorList>
    </citation>
    <scope>NUCLEOTIDE SEQUENCE [LARGE SCALE GENOMIC DNA]</scope>
    <source>
        <strain evidence="2 3">11A07</strain>
    </source>
</reference>
<dbReference type="InterPro" id="IPR013382">
    <property type="entry name" value="CRISPR-assoc_prot_Cse2"/>
</dbReference>
<feature type="compositionally biased region" description="Basic and acidic residues" evidence="1">
    <location>
        <begin position="8"/>
        <end position="22"/>
    </location>
</feature>
<evidence type="ECO:0000256" key="1">
    <source>
        <dbReference type="SAM" id="MobiDB-lite"/>
    </source>
</evidence>
<feature type="region of interest" description="Disordered" evidence="1">
    <location>
        <begin position="93"/>
        <end position="144"/>
    </location>
</feature>
<name>A0ABX1C625_9ACTN</name>
<evidence type="ECO:0000313" key="2">
    <source>
        <dbReference type="EMBL" id="NJQ14408.1"/>
    </source>
</evidence>
<accession>A0ABX1C625</accession>
<evidence type="ECO:0000313" key="3">
    <source>
        <dbReference type="Proteomes" id="UP000727056"/>
    </source>
</evidence>
<dbReference type="NCBIfam" id="TIGR02548">
    <property type="entry name" value="casB_cse2"/>
    <property type="match status" value="1"/>
</dbReference>
<feature type="region of interest" description="Disordered" evidence="1">
    <location>
        <begin position="1"/>
        <end position="25"/>
    </location>
</feature>
<dbReference type="Pfam" id="PF09485">
    <property type="entry name" value="CRISPR_Cse2"/>
    <property type="match status" value="1"/>
</dbReference>
<organism evidence="2 3">
    <name type="scientific">Streptomyces bohaiensis</name>
    <dbReference type="NCBI Taxonomy" id="1431344"/>
    <lineage>
        <taxon>Bacteria</taxon>
        <taxon>Bacillati</taxon>
        <taxon>Actinomycetota</taxon>
        <taxon>Actinomycetes</taxon>
        <taxon>Kitasatosporales</taxon>
        <taxon>Streptomycetaceae</taxon>
        <taxon>Streptomyces</taxon>
    </lineage>
</organism>
<dbReference type="Proteomes" id="UP000727056">
    <property type="component" value="Unassembled WGS sequence"/>
</dbReference>
<keyword evidence="3" id="KW-1185">Reference proteome</keyword>
<dbReference type="InterPro" id="IPR038287">
    <property type="entry name" value="Cse2_sf"/>
</dbReference>
<gene>
    <name evidence="2" type="primary">casB</name>
    <name evidence="2" type="ORF">HCN52_05505</name>
</gene>
<proteinExistence type="predicted"/>
<sequence length="234" mass="26136">MTTTDGRPTTDRQTKDRPRQDARQAALDEFCRRVVEACADPGTRQALRSAQGKTVEQVPARAHAALLRHGILGHDVHGERKRAHYAVAALIAARPSEKHTGGDQSEQADPDTRTEGPADAPAEPAEEAEAKEQPKRKSLGASLADAEVKRKALGGFESRLHLLVRQDSDGLHRMLPGLLRLMRSSEVEPDHGRLLADIEWWSFSRDRTSTVWLEDYYRALHTAESEVERDRQDE</sequence>